<dbReference type="InterPro" id="IPR040256">
    <property type="entry name" value="At4g02000-like"/>
</dbReference>
<feature type="compositionally biased region" description="Basic and acidic residues" evidence="2">
    <location>
        <begin position="525"/>
        <end position="538"/>
    </location>
</feature>
<organism evidence="4 5">
    <name type="scientific">Hibiscus syriacus</name>
    <name type="common">Rose of Sharon</name>
    <dbReference type="NCBI Taxonomy" id="106335"/>
    <lineage>
        <taxon>Eukaryota</taxon>
        <taxon>Viridiplantae</taxon>
        <taxon>Streptophyta</taxon>
        <taxon>Embryophyta</taxon>
        <taxon>Tracheophyta</taxon>
        <taxon>Spermatophyta</taxon>
        <taxon>Magnoliopsida</taxon>
        <taxon>eudicotyledons</taxon>
        <taxon>Gunneridae</taxon>
        <taxon>Pentapetalae</taxon>
        <taxon>rosids</taxon>
        <taxon>malvids</taxon>
        <taxon>Malvales</taxon>
        <taxon>Malvaceae</taxon>
        <taxon>Malvoideae</taxon>
        <taxon>Hibiscus</taxon>
    </lineage>
</organism>
<evidence type="ECO:0000256" key="2">
    <source>
        <dbReference type="SAM" id="MobiDB-lite"/>
    </source>
</evidence>
<evidence type="ECO:0000313" key="5">
    <source>
        <dbReference type="Proteomes" id="UP000436088"/>
    </source>
</evidence>
<comment type="caution">
    <text evidence="4">The sequence shown here is derived from an EMBL/GenBank/DDBJ whole genome shotgun (WGS) entry which is preliminary data.</text>
</comment>
<dbReference type="PROSITE" id="PS50158">
    <property type="entry name" value="ZF_CCHC"/>
    <property type="match status" value="1"/>
</dbReference>
<dbReference type="EMBL" id="VEPZ02000327">
    <property type="protein sequence ID" value="KAE8726828.1"/>
    <property type="molecule type" value="Genomic_DNA"/>
</dbReference>
<keyword evidence="1" id="KW-0479">Metal-binding</keyword>
<dbReference type="Pfam" id="PF13456">
    <property type="entry name" value="RVT_3"/>
    <property type="match status" value="1"/>
</dbReference>
<reference evidence="4" key="1">
    <citation type="submission" date="2019-09" db="EMBL/GenBank/DDBJ databases">
        <title>Draft genome information of white flower Hibiscus syriacus.</title>
        <authorList>
            <person name="Kim Y.-M."/>
        </authorList>
    </citation>
    <scope>NUCLEOTIDE SEQUENCE [LARGE SCALE GENOMIC DNA]</scope>
    <source>
        <strain evidence="4">YM2019G1</strain>
    </source>
</reference>
<feature type="region of interest" description="Disordered" evidence="2">
    <location>
        <begin position="506"/>
        <end position="539"/>
    </location>
</feature>
<gene>
    <name evidence="4" type="ORF">F3Y22_tig00006038pilonHSYRG00002</name>
</gene>
<dbReference type="GO" id="GO:0008270">
    <property type="term" value="F:zinc ion binding"/>
    <property type="evidence" value="ECO:0007669"/>
    <property type="project" value="UniProtKB-KW"/>
</dbReference>
<name>A0A6A3CHQ0_HIBSY</name>
<dbReference type="PANTHER" id="PTHR31286:SF99">
    <property type="entry name" value="DUF4283 DOMAIN-CONTAINING PROTEIN"/>
    <property type="match status" value="1"/>
</dbReference>
<dbReference type="InterPro" id="IPR002156">
    <property type="entry name" value="RNaseH_domain"/>
</dbReference>
<dbReference type="PANTHER" id="PTHR31286">
    <property type="entry name" value="GLYCINE-RICH CELL WALL STRUCTURAL PROTEIN 1.8-LIKE"/>
    <property type="match status" value="1"/>
</dbReference>
<dbReference type="GO" id="GO:0003676">
    <property type="term" value="F:nucleic acid binding"/>
    <property type="evidence" value="ECO:0007669"/>
    <property type="project" value="InterPro"/>
</dbReference>
<dbReference type="GO" id="GO:0004523">
    <property type="term" value="F:RNA-DNA hybrid ribonuclease activity"/>
    <property type="evidence" value="ECO:0007669"/>
    <property type="project" value="InterPro"/>
</dbReference>
<protein>
    <recommendedName>
        <fullName evidence="3">CCHC-type domain-containing protein</fullName>
    </recommendedName>
</protein>
<dbReference type="InterPro" id="IPR044730">
    <property type="entry name" value="RNase_H-like_dom_plant"/>
</dbReference>
<feature type="compositionally biased region" description="Basic and acidic residues" evidence="2">
    <location>
        <begin position="507"/>
        <end position="516"/>
    </location>
</feature>
<keyword evidence="5" id="KW-1185">Reference proteome</keyword>
<dbReference type="InterPro" id="IPR036691">
    <property type="entry name" value="Endo/exonu/phosph_ase_sf"/>
</dbReference>
<dbReference type="CDD" id="cd06222">
    <property type="entry name" value="RNase_H_like"/>
    <property type="match status" value="1"/>
</dbReference>
<sequence length="1420" mass="163601">MAYLASNPTRKQKQRTRGLEGVHVVPTVEGSSTKTTVHAPSHGSGNHNAVSIMERGISSKGKEGVLVQQHQGGMGKYVKERTHVGPKGRLATSGHQITLKEWIETHLIATGLVSDDDNMDDLEDMEEFKPKVVALFETRISGWKANKIIKILNFVNSFRVEAHRFCCGIWLLWDDTVDMEISTIASQFAHGRFKSVNKQDWTFFTLIYASLDGAVREDFNSIVSLDERRGGSTKGTLGSKAYEESSSVFGVTQAVEGGGKVERKFKRIRTTGGDNISEEEAPRKSWRDTLISPSLLSVTFKSRLKLKMKIQTKRKIGKGMIFRQSSPPRIKIKTEKNLEKGSHHQDFRQNCCLQNPYQQGDNPMEIRGAKILMEGPWKIMDHYITVQRWRPNFVVANASIPSTTVWIHIPGLPIEYFEESVLCNLGRLVGKHLKIDYHTAWSTRGRFARICVEIDLNTPLLSKVRIGNKVYNIEYEVMHSICFKCGVVGHRATDCLVNQMENPITREVNRETKNQDQQEMQEEEENKKNQREEKEVTQDRYGPWMLVQRRQHGSRINLKNQRSRNQQVRQNNRNCRELIRDENPTIICLLETKAKVGIGSSLQKKLKFDTHFEVPAQGLRGGLIILWNTNLHEVTIQHHTDKVGSNSDCIDRILKFRENWNRCNLLDAGYVGSKFTWTRHLQGRVILQERLDRMLYNIDMVDFFPKLRVVTLTRIYSDHNPILVNMELEIPMDKDKRPFRFEASWLTRDEFNTVFSSAWDKKKNSLVDAETVHSVTNLKGRKGAVITKIDLQKAYDNVSWEFLKKTLQDFNFPGKLIKVIIFCIMSSTIEPLWNREMTESFNPKQGLRQEYEELPKRIQSSIWSLGKYLKQKEFLEVETRGNSSSTWRGLLRTGKEQLKNLYPLMNNPSRNEEVYIDENRSWNISEIQHLISEETRMEIQRVQISVLADPQEHDKIIWGFTKDGKFTVTSAYQAITNMEMEFGYMDFKNWLKRNCLSKKPGIEDLEWGSLFMVAISGLATAGGLIRDSKGYWKIGFMLRLGRVNNSIAEIWEARQGLILAKILGLRNLILEMDAKWVVNLFNGERMDDPSDIDLSVWLADTDFDTNLQEFITTVQEWNVEFFGHIRRTKRLILARLRGIKRALHSYHSDYLCKLETRLREDYDETTQNKITALKNDDRVWCTEGEELKNLAVNFYKKLFQIENRGAIHYDRGRFPCVPRDKMDMLAMPLSDEEVRIAIFDMAPLKSPGIDGIHAVFYQKNWQVVDPMEDLQHMLRSCPSTLSILTNVVRSDKKSEFLHTSVREWIAINLGKDRGFVRQPETGIYYLGPSSGIYGSKGTQFFSIHRLRMICVEILWRVGGLSDPVAASSCWVGEGEFRWGSGETLRAEIWGMYLGLLGASEMGEQRVILEVDNLDAINVVQ</sequence>
<evidence type="ECO:0000259" key="3">
    <source>
        <dbReference type="PROSITE" id="PS50158"/>
    </source>
</evidence>
<dbReference type="Proteomes" id="UP000436088">
    <property type="component" value="Unassembled WGS sequence"/>
</dbReference>
<accession>A0A6A3CHQ0</accession>
<evidence type="ECO:0000313" key="4">
    <source>
        <dbReference type="EMBL" id="KAE8726828.1"/>
    </source>
</evidence>
<dbReference type="SUPFAM" id="SSF56219">
    <property type="entry name" value="DNase I-like"/>
    <property type="match status" value="1"/>
</dbReference>
<dbReference type="InterPro" id="IPR001878">
    <property type="entry name" value="Znf_CCHC"/>
</dbReference>
<keyword evidence="1" id="KW-0862">Zinc</keyword>
<dbReference type="Gene3D" id="3.60.10.10">
    <property type="entry name" value="Endonuclease/exonuclease/phosphatase"/>
    <property type="match status" value="1"/>
</dbReference>
<proteinExistence type="predicted"/>
<evidence type="ECO:0000256" key="1">
    <source>
        <dbReference type="PROSITE-ProRule" id="PRU00047"/>
    </source>
</evidence>
<feature type="domain" description="CCHC-type" evidence="3">
    <location>
        <begin position="482"/>
        <end position="495"/>
    </location>
</feature>
<keyword evidence="1" id="KW-0863">Zinc-finger</keyword>